<comment type="caution">
    <text evidence="2">The sequence shown here is derived from an EMBL/GenBank/DDBJ whole genome shotgun (WGS) entry which is preliminary data.</text>
</comment>
<feature type="transmembrane region" description="Helical" evidence="1">
    <location>
        <begin position="15"/>
        <end position="41"/>
    </location>
</feature>
<sequence>MRTSGGILMRSDNNIYFPFLAAPLATMAGWSIVFYSSVFIYEMLEKKWTQLKTTNFLVIGLIISLIALFRDLQIDPVATNLGLWTWHEILEPWYCGVPLVNFTAWLCAVFCFGASYTFIIRTKMSNGKKILAMFVMIPILLFLSGKMNFTLVGLIEGFDGPTWKLYELITK</sequence>
<keyword evidence="1" id="KW-1133">Transmembrane helix</keyword>
<reference evidence="2 3" key="1">
    <citation type="journal article" date="2015" name="Stand. Genomic Sci.">
        <title>Genomic Encyclopedia of Bacterial and Archaeal Type Strains, Phase III: the genomes of soil and plant-associated and newly described type strains.</title>
        <authorList>
            <person name="Whitman W.B."/>
            <person name="Woyke T."/>
            <person name="Klenk H.P."/>
            <person name="Zhou Y."/>
            <person name="Lilburn T.G."/>
            <person name="Beck B.J."/>
            <person name="De Vos P."/>
            <person name="Vandamme P."/>
            <person name="Eisen J.A."/>
            <person name="Garrity G."/>
            <person name="Hugenholtz P."/>
            <person name="Kyrpides N.C."/>
        </authorList>
    </citation>
    <scope>NUCLEOTIDE SEQUENCE [LARGE SCALE GENOMIC DNA]</scope>
    <source>
        <strain evidence="2 3">CGMCC 1.6855</strain>
    </source>
</reference>
<keyword evidence="1" id="KW-0472">Membrane</keyword>
<dbReference type="Pfam" id="PF04240">
    <property type="entry name" value="Caroten_synth"/>
    <property type="match status" value="1"/>
</dbReference>
<dbReference type="AlphaFoldDB" id="A0A562MKK5"/>
<feature type="transmembrane region" description="Helical" evidence="1">
    <location>
        <begin position="53"/>
        <end position="70"/>
    </location>
</feature>
<feature type="transmembrane region" description="Helical" evidence="1">
    <location>
        <begin position="131"/>
        <end position="155"/>
    </location>
</feature>
<accession>A0A562MKK5</accession>
<organism evidence="2 3">
    <name type="scientific">Sphingobacterium siyangense</name>
    <dbReference type="NCBI Taxonomy" id="459529"/>
    <lineage>
        <taxon>Bacteria</taxon>
        <taxon>Pseudomonadati</taxon>
        <taxon>Bacteroidota</taxon>
        <taxon>Sphingobacteriia</taxon>
        <taxon>Sphingobacteriales</taxon>
        <taxon>Sphingobacteriaceae</taxon>
        <taxon>Sphingobacterium</taxon>
    </lineage>
</organism>
<name>A0A562MKK5_9SPHI</name>
<evidence type="ECO:0000313" key="2">
    <source>
        <dbReference type="EMBL" id="TWI20368.1"/>
    </source>
</evidence>
<protein>
    <submittedName>
        <fullName evidence="2">Uncharacterized protein DUF422</fullName>
    </submittedName>
</protein>
<proteinExistence type="predicted"/>
<dbReference type="RefSeq" id="WP_145328035.1">
    <property type="nucleotide sequence ID" value="NZ_VLKR01000010.1"/>
</dbReference>
<dbReference type="EMBL" id="VLKR01000010">
    <property type="protein sequence ID" value="TWI20368.1"/>
    <property type="molecule type" value="Genomic_DNA"/>
</dbReference>
<keyword evidence="1" id="KW-0812">Transmembrane</keyword>
<dbReference type="InterPro" id="IPR007354">
    <property type="entry name" value="CruF-like"/>
</dbReference>
<evidence type="ECO:0000256" key="1">
    <source>
        <dbReference type="SAM" id="Phobius"/>
    </source>
</evidence>
<dbReference type="OrthoDB" id="9811293at2"/>
<feature type="transmembrane region" description="Helical" evidence="1">
    <location>
        <begin position="99"/>
        <end position="119"/>
    </location>
</feature>
<dbReference type="Proteomes" id="UP000315908">
    <property type="component" value="Unassembled WGS sequence"/>
</dbReference>
<gene>
    <name evidence="2" type="ORF">IQ31_02323</name>
</gene>
<evidence type="ECO:0000313" key="3">
    <source>
        <dbReference type="Proteomes" id="UP000315908"/>
    </source>
</evidence>